<dbReference type="Pfam" id="PF04348">
    <property type="entry name" value="LppC"/>
    <property type="match status" value="2"/>
</dbReference>
<proteinExistence type="predicted"/>
<dbReference type="PANTHER" id="PTHR38038">
    <property type="entry name" value="PENICILLIN-BINDING PROTEIN ACTIVATOR LPOA"/>
    <property type="match status" value="1"/>
</dbReference>
<keyword evidence="7" id="KW-0449">Lipoprotein</keyword>
<evidence type="ECO:0000256" key="2">
    <source>
        <dbReference type="ARBA" id="ARBA00022960"/>
    </source>
</evidence>
<evidence type="ECO:0000313" key="10">
    <source>
        <dbReference type="EMBL" id="VFK65337.1"/>
    </source>
</evidence>
<sequence>MRLITYQQKRPRSKWLSHPYTYRKNKNSDKTHARGKANPLSVSARGADLFKLLSFITILVLMTGCESIPFRETSEGAEREQVARALLANGRLQEAAEKYLYLASQVSSPLSQDYRLKAIEIYLKAQSSDTAEALLAKINPTRSTPRQQARMSLLAARLALAKQNPERAFISLRRIRSRYCRGEADVPLSIPEPCGSVLPNSFWIKFFRTRALTHSALGESYLFDAARDRMALDALLTKTAEIEANHRVIWQLLLSLPSNLLSDTRVRPATLSSLSRSQIRILRGWLTLADIVKKHVLNKTSPRYGAFSRALGSWRKQYSGHPARRFLLSELLSITEDKPPTHIALLLPLDDIFAGAANAVRDGFLSAWFKDTKNIERPKITIRNTVGSNIQLVYNEVMEAGAEFVVGPLDKPSVALLEELPDFPIPILTLNHGKEIPAGDDGNDSAIGTLTLARTFIKGPVMRKVAANKLPLYQFTLSPESEAKQTAQRAWYDGHMRAAILTPRTPWGRRMEQTFVTTWEQLGGVVVERRAFPAELKEISATVERLLKTDEAMARRKSATKPSDEPQESNIELSDTDVDIDPEDELKQRLMDYDAIDCIFMAAFPREARQLQPQIKFHYGIDVPIPVYATSHVFSGTANPTLDEDLDGITFGDMPWVLQRDPESKEALRNVVTSTWPESTRKYLRFYAFGIDAYRIIPYLKRLGTRNFPNFKGETGELSIDSKGHVNRQLLWAVMRRGKPMPDKNGKQYNRYRKDMKWEM</sequence>
<keyword evidence="3" id="KW-0573">Peptidoglycan synthesis</keyword>
<feature type="region of interest" description="Disordered" evidence="8">
    <location>
        <begin position="553"/>
        <end position="576"/>
    </location>
</feature>
<evidence type="ECO:0008006" key="11">
    <source>
        <dbReference type="Google" id="ProtNLM"/>
    </source>
</evidence>
<dbReference type="SUPFAM" id="SSF53822">
    <property type="entry name" value="Periplasmic binding protein-like I"/>
    <property type="match status" value="1"/>
</dbReference>
<dbReference type="AlphaFoldDB" id="A0A451AH14"/>
<dbReference type="GO" id="GO:0009252">
    <property type="term" value="P:peptidoglycan biosynthetic process"/>
    <property type="evidence" value="ECO:0007669"/>
    <property type="project" value="UniProtKB-KW"/>
</dbReference>
<protein>
    <recommendedName>
        <fullName evidence="11">Penicillin-binding protein activator</fullName>
    </recommendedName>
</protein>
<dbReference type="InterPro" id="IPR028082">
    <property type="entry name" value="Peripla_BP_I"/>
</dbReference>
<dbReference type="GO" id="GO:0030234">
    <property type="term" value="F:enzyme regulator activity"/>
    <property type="evidence" value="ECO:0007669"/>
    <property type="project" value="TreeGrafter"/>
</dbReference>
<evidence type="ECO:0000256" key="8">
    <source>
        <dbReference type="SAM" id="MobiDB-lite"/>
    </source>
</evidence>
<evidence type="ECO:0000256" key="1">
    <source>
        <dbReference type="ARBA" id="ARBA00022729"/>
    </source>
</evidence>
<organism evidence="10">
    <name type="scientific">Candidatus Kentrum sp. TUN</name>
    <dbReference type="NCBI Taxonomy" id="2126343"/>
    <lineage>
        <taxon>Bacteria</taxon>
        <taxon>Pseudomonadati</taxon>
        <taxon>Pseudomonadota</taxon>
        <taxon>Gammaproteobacteria</taxon>
        <taxon>Candidatus Kentrum</taxon>
    </lineage>
</organism>
<evidence type="ECO:0000313" key="9">
    <source>
        <dbReference type="EMBL" id="VFK57235.1"/>
    </source>
</evidence>
<dbReference type="PANTHER" id="PTHR38038:SF1">
    <property type="entry name" value="PENICILLIN-BINDING PROTEIN ACTIVATOR LPOA"/>
    <property type="match status" value="1"/>
</dbReference>
<dbReference type="Gene3D" id="1.25.40.10">
    <property type="entry name" value="Tetratricopeptide repeat domain"/>
    <property type="match status" value="1"/>
</dbReference>
<accession>A0A451AH14</accession>
<keyword evidence="5" id="KW-0564">Palmitate</keyword>
<dbReference type="InterPro" id="IPR011990">
    <property type="entry name" value="TPR-like_helical_dom_sf"/>
</dbReference>
<evidence type="ECO:0000256" key="6">
    <source>
        <dbReference type="ARBA" id="ARBA00023237"/>
    </source>
</evidence>
<keyword evidence="1" id="KW-0732">Signal</keyword>
<dbReference type="Gene3D" id="3.40.50.2300">
    <property type="match status" value="2"/>
</dbReference>
<dbReference type="GO" id="GO:0008360">
    <property type="term" value="P:regulation of cell shape"/>
    <property type="evidence" value="ECO:0007669"/>
    <property type="project" value="UniProtKB-KW"/>
</dbReference>
<keyword evidence="4" id="KW-0472">Membrane</keyword>
<dbReference type="Gene3D" id="1.25.40.650">
    <property type="match status" value="1"/>
</dbReference>
<dbReference type="EMBL" id="CAADFY010000109">
    <property type="protein sequence ID" value="VFK57235.1"/>
    <property type="molecule type" value="Genomic_DNA"/>
</dbReference>
<evidence type="ECO:0000256" key="7">
    <source>
        <dbReference type="ARBA" id="ARBA00023288"/>
    </source>
</evidence>
<evidence type="ECO:0000256" key="5">
    <source>
        <dbReference type="ARBA" id="ARBA00023139"/>
    </source>
</evidence>
<dbReference type="EMBL" id="CAADFV010000105">
    <property type="protein sequence ID" value="VFK65337.1"/>
    <property type="molecule type" value="Genomic_DNA"/>
</dbReference>
<dbReference type="InterPro" id="IPR007443">
    <property type="entry name" value="LpoA"/>
</dbReference>
<dbReference type="GO" id="GO:0031241">
    <property type="term" value="C:periplasmic side of cell outer membrane"/>
    <property type="evidence" value="ECO:0007669"/>
    <property type="project" value="TreeGrafter"/>
</dbReference>
<keyword evidence="6" id="KW-0998">Cell outer membrane</keyword>
<evidence type="ECO:0000256" key="3">
    <source>
        <dbReference type="ARBA" id="ARBA00022984"/>
    </source>
</evidence>
<name>A0A451AH14_9GAMM</name>
<evidence type="ECO:0000256" key="4">
    <source>
        <dbReference type="ARBA" id="ARBA00023136"/>
    </source>
</evidence>
<keyword evidence="2" id="KW-0133">Cell shape</keyword>
<gene>
    <name evidence="10" type="ORF">BECKTUN1418E_GA0071001_11053</name>
    <name evidence="9" type="ORF">BECKTUN1418F_GA0071002_11093</name>
</gene>
<reference evidence="10" key="1">
    <citation type="submission" date="2019-02" db="EMBL/GenBank/DDBJ databases">
        <authorList>
            <person name="Gruber-Vodicka R. H."/>
            <person name="Seah K. B. B."/>
        </authorList>
    </citation>
    <scope>NUCLEOTIDE SEQUENCE</scope>
    <source>
        <strain evidence="10">BECK_BY2</strain>
        <strain evidence="9">BECK_BY3</strain>
    </source>
</reference>
<dbReference type="CDD" id="cd06339">
    <property type="entry name" value="PBP1_YraM_LppC_lipoprotein-like"/>
    <property type="match status" value="1"/>
</dbReference>